<evidence type="ECO:0000256" key="1">
    <source>
        <dbReference type="SAM" id="Phobius"/>
    </source>
</evidence>
<dbReference type="PANTHER" id="PTHR38588">
    <property type="entry name" value="BLL0334 PROTEIN"/>
    <property type="match status" value="1"/>
</dbReference>
<dbReference type="SUPFAM" id="SSF55961">
    <property type="entry name" value="Bet v1-like"/>
    <property type="match status" value="1"/>
</dbReference>
<reference evidence="3" key="1">
    <citation type="journal article" date="2019" name="Int. J. Syst. Evol. Microbiol.">
        <title>The Global Catalogue of Microorganisms (GCM) 10K type strain sequencing project: providing services to taxonomists for standard genome sequencing and annotation.</title>
        <authorList>
            <consortium name="The Broad Institute Genomics Platform"/>
            <consortium name="The Broad Institute Genome Sequencing Center for Infectious Disease"/>
            <person name="Wu L."/>
            <person name="Ma J."/>
        </authorList>
    </citation>
    <scope>NUCLEOTIDE SEQUENCE [LARGE SCALE GENOMIC DNA]</scope>
    <source>
        <strain evidence="3">JCM 17458</strain>
    </source>
</reference>
<accession>A0ABP8EH04</accession>
<keyword evidence="1" id="KW-0472">Membrane</keyword>
<comment type="caution">
    <text evidence="2">The sequence shown here is derived from an EMBL/GenBank/DDBJ whole genome shotgun (WGS) entry which is preliminary data.</text>
</comment>
<keyword evidence="1" id="KW-1133">Transmembrane helix</keyword>
<dbReference type="Proteomes" id="UP001501586">
    <property type="component" value="Unassembled WGS sequence"/>
</dbReference>
<gene>
    <name evidence="2" type="ORF">GCM10022261_07750</name>
</gene>
<dbReference type="PANTHER" id="PTHR38588:SF1">
    <property type="entry name" value="BLL0334 PROTEIN"/>
    <property type="match status" value="1"/>
</dbReference>
<keyword evidence="3" id="KW-1185">Reference proteome</keyword>
<evidence type="ECO:0000313" key="3">
    <source>
        <dbReference type="Proteomes" id="UP001501586"/>
    </source>
</evidence>
<name>A0ABP8EH04_9MICO</name>
<keyword evidence="1" id="KW-0812">Transmembrane</keyword>
<sequence length="244" mass="23577">MQITGTAHMAADPQTAWDAFHDTGVLQRTIPGVQTFEELGTGRYLVTVSLGVASIKGSYKGEVAFAQEVEPTSFVLTMKAAGGAGTIGADISVELAEGSDAGSDVTWSADAVVGGAIGGVGQRMLGGVAKRMATKFFADIDADIAGARKVPAGAPVEGAEAVAGPAAELGAIAAPEGAGVVSDRDGRDAAGRPALVDAAASAGGGPGAALGSVPVLPAGFALGVVLGAGIALAGVAVGAALGRR</sequence>
<evidence type="ECO:0008006" key="4">
    <source>
        <dbReference type="Google" id="ProtNLM"/>
    </source>
</evidence>
<proteinExistence type="predicted"/>
<dbReference type="InterPro" id="IPR023393">
    <property type="entry name" value="START-like_dom_sf"/>
</dbReference>
<dbReference type="RefSeq" id="WP_236865647.1">
    <property type="nucleotide sequence ID" value="NZ_BAABAZ010000004.1"/>
</dbReference>
<dbReference type="EMBL" id="BAABAZ010000004">
    <property type="protein sequence ID" value="GAA4283244.1"/>
    <property type="molecule type" value="Genomic_DNA"/>
</dbReference>
<dbReference type="Pfam" id="PF06240">
    <property type="entry name" value="COXG"/>
    <property type="match status" value="1"/>
</dbReference>
<dbReference type="Gene3D" id="3.30.530.20">
    <property type="match status" value="1"/>
</dbReference>
<dbReference type="InterPro" id="IPR010419">
    <property type="entry name" value="CO_DH_gsu"/>
</dbReference>
<feature type="transmembrane region" description="Helical" evidence="1">
    <location>
        <begin position="220"/>
        <end position="241"/>
    </location>
</feature>
<protein>
    <recommendedName>
        <fullName evidence="4">Carbon monoxide dehydrogenase subunit G</fullName>
    </recommendedName>
</protein>
<organism evidence="2 3">
    <name type="scientific">Brevibacterium daeguense</name>
    <dbReference type="NCBI Taxonomy" id="909936"/>
    <lineage>
        <taxon>Bacteria</taxon>
        <taxon>Bacillati</taxon>
        <taxon>Actinomycetota</taxon>
        <taxon>Actinomycetes</taxon>
        <taxon>Micrococcales</taxon>
        <taxon>Brevibacteriaceae</taxon>
        <taxon>Brevibacterium</taxon>
    </lineage>
</organism>
<evidence type="ECO:0000313" key="2">
    <source>
        <dbReference type="EMBL" id="GAA4283244.1"/>
    </source>
</evidence>